<evidence type="ECO:0000313" key="1">
    <source>
        <dbReference type="EMBL" id="BBL05098.1"/>
    </source>
</evidence>
<dbReference type="KEGG" id="acou:A5CBH24_24110"/>
<organism evidence="1 2">
    <name type="scientific">Alistipes communis</name>
    <dbReference type="NCBI Taxonomy" id="2585118"/>
    <lineage>
        <taxon>Bacteria</taxon>
        <taxon>Pseudomonadati</taxon>
        <taxon>Bacteroidota</taxon>
        <taxon>Bacteroidia</taxon>
        <taxon>Bacteroidales</taxon>
        <taxon>Rikenellaceae</taxon>
        <taxon>Alistipes</taxon>
    </lineage>
</organism>
<dbReference type="EMBL" id="AP019735">
    <property type="protein sequence ID" value="BBL05098.1"/>
    <property type="molecule type" value="Genomic_DNA"/>
</dbReference>
<protein>
    <recommendedName>
        <fullName evidence="3">Lipoprotein</fullName>
    </recommendedName>
</protein>
<proteinExistence type="predicted"/>
<dbReference type="AlphaFoldDB" id="A0A4Y1WYA2"/>
<gene>
    <name evidence="1" type="ORF">A5CBH24_24110</name>
</gene>
<sequence>MGNIAFRMEIAAVLAVAAVMTACEKGGETVENGSPECEAFLAAATEYGLYSDGVPVRVFCRTADQLVRDSEGTTLRIQNTEQSSVLACTFSSRPQSGVTIVARYEGTGFALKAGSAEFEVVKTADTKAWLWCEAQGLGIVADTR</sequence>
<reference evidence="2" key="1">
    <citation type="submission" date="2019-06" db="EMBL/GenBank/DDBJ databases">
        <title>Alistipes onderdonkii subsp. vulgaris subsp. nov., Alistipes dispar sp. nov. and Alistipes communis sp. nov., isolated from human faeces, and creation of Alistipes onderdonkii subsp. onderdonkii subsp. nov.</title>
        <authorList>
            <person name="Sakamoto M."/>
            <person name="Ikeyama N."/>
            <person name="Ogata Y."/>
            <person name="Suda W."/>
            <person name="Iino T."/>
            <person name="Hattori M."/>
            <person name="Ohkuma M."/>
        </authorList>
    </citation>
    <scope>NUCLEOTIDE SEQUENCE [LARGE SCALE GENOMIC DNA]</scope>
    <source>
        <strain evidence="2">5CBH24</strain>
    </source>
</reference>
<accession>A0A4Y1WYA2</accession>
<dbReference type="Proteomes" id="UP000318946">
    <property type="component" value="Chromosome"/>
</dbReference>
<dbReference type="PROSITE" id="PS51257">
    <property type="entry name" value="PROKAR_LIPOPROTEIN"/>
    <property type="match status" value="1"/>
</dbReference>
<evidence type="ECO:0008006" key="3">
    <source>
        <dbReference type="Google" id="ProtNLM"/>
    </source>
</evidence>
<keyword evidence="2" id="KW-1185">Reference proteome</keyword>
<evidence type="ECO:0000313" key="2">
    <source>
        <dbReference type="Proteomes" id="UP000318946"/>
    </source>
</evidence>
<name>A0A4Y1WYA2_9BACT</name>